<dbReference type="GO" id="GO:0000160">
    <property type="term" value="P:phosphorelay signal transduction system"/>
    <property type="evidence" value="ECO:0007669"/>
    <property type="project" value="UniProtKB-KW"/>
</dbReference>
<evidence type="ECO:0000256" key="2">
    <source>
        <dbReference type="ARBA" id="ARBA00012438"/>
    </source>
</evidence>
<protein>
    <recommendedName>
        <fullName evidence="2">histidine kinase</fullName>
        <ecNumber evidence="2">2.7.13.3</ecNumber>
    </recommendedName>
</protein>
<dbReference type="FunFam" id="3.30.565.10:FF:000006">
    <property type="entry name" value="Sensor histidine kinase WalK"/>
    <property type="match status" value="1"/>
</dbReference>
<evidence type="ECO:0000256" key="6">
    <source>
        <dbReference type="ARBA" id="ARBA00023012"/>
    </source>
</evidence>
<keyword evidence="4 8" id="KW-0808">Transferase</keyword>
<dbReference type="Pfam" id="PF02518">
    <property type="entry name" value="HATPase_c"/>
    <property type="match status" value="1"/>
</dbReference>
<dbReference type="PROSITE" id="PS50109">
    <property type="entry name" value="HIS_KIN"/>
    <property type="match status" value="1"/>
</dbReference>
<dbReference type="AlphaFoldDB" id="A0A644YFD3"/>
<name>A0A644YFD3_9ZZZZ</name>
<dbReference type="SUPFAM" id="SSF55874">
    <property type="entry name" value="ATPase domain of HSP90 chaperone/DNA topoisomerase II/histidine kinase"/>
    <property type="match status" value="1"/>
</dbReference>
<keyword evidence="6" id="KW-0902">Two-component regulatory system</keyword>
<evidence type="ECO:0000259" key="7">
    <source>
        <dbReference type="PROSITE" id="PS50109"/>
    </source>
</evidence>
<comment type="caution">
    <text evidence="8">The sequence shown here is derived from an EMBL/GenBank/DDBJ whole genome shotgun (WGS) entry which is preliminary data.</text>
</comment>
<dbReference type="PANTHER" id="PTHR43711">
    <property type="entry name" value="TWO-COMPONENT HISTIDINE KINASE"/>
    <property type="match status" value="1"/>
</dbReference>
<dbReference type="InterPro" id="IPR050736">
    <property type="entry name" value="Sensor_HK_Regulatory"/>
</dbReference>
<dbReference type="EMBL" id="VSSQ01004350">
    <property type="protein sequence ID" value="MPM24824.1"/>
    <property type="molecule type" value="Genomic_DNA"/>
</dbReference>
<gene>
    <name evidence="8" type="primary">sasA_191</name>
    <name evidence="8" type="ORF">SDC9_71310</name>
</gene>
<evidence type="ECO:0000256" key="1">
    <source>
        <dbReference type="ARBA" id="ARBA00000085"/>
    </source>
</evidence>
<dbReference type="Gene3D" id="3.30.565.10">
    <property type="entry name" value="Histidine kinase-like ATPase, C-terminal domain"/>
    <property type="match status" value="1"/>
</dbReference>
<accession>A0A644YFD3</accession>
<dbReference type="PANTHER" id="PTHR43711:SF1">
    <property type="entry name" value="HISTIDINE KINASE 1"/>
    <property type="match status" value="1"/>
</dbReference>
<keyword evidence="5 8" id="KW-0418">Kinase</keyword>
<dbReference type="InterPro" id="IPR004358">
    <property type="entry name" value="Sig_transdc_His_kin-like_C"/>
</dbReference>
<dbReference type="GO" id="GO:0004673">
    <property type="term" value="F:protein histidine kinase activity"/>
    <property type="evidence" value="ECO:0007669"/>
    <property type="project" value="UniProtKB-EC"/>
</dbReference>
<dbReference type="SMART" id="SM00387">
    <property type="entry name" value="HATPase_c"/>
    <property type="match status" value="1"/>
</dbReference>
<dbReference type="InterPro" id="IPR036890">
    <property type="entry name" value="HATPase_C_sf"/>
</dbReference>
<dbReference type="InterPro" id="IPR003594">
    <property type="entry name" value="HATPase_dom"/>
</dbReference>
<dbReference type="EC" id="2.7.13.3" evidence="2"/>
<organism evidence="8">
    <name type="scientific">bioreactor metagenome</name>
    <dbReference type="NCBI Taxonomy" id="1076179"/>
    <lineage>
        <taxon>unclassified sequences</taxon>
        <taxon>metagenomes</taxon>
        <taxon>ecological metagenomes</taxon>
    </lineage>
</organism>
<comment type="catalytic activity">
    <reaction evidence="1">
        <text>ATP + protein L-histidine = ADP + protein N-phospho-L-histidine.</text>
        <dbReference type="EC" id="2.7.13.3"/>
    </reaction>
</comment>
<evidence type="ECO:0000256" key="4">
    <source>
        <dbReference type="ARBA" id="ARBA00022679"/>
    </source>
</evidence>
<dbReference type="PRINTS" id="PR00344">
    <property type="entry name" value="BCTRLSENSOR"/>
</dbReference>
<evidence type="ECO:0000256" key="3">
    <source>
        <dbReference type="ARBA" id="ARBA00022553"/>
    </source>
</evidence>
<evidence type="ECO:0000256" key="5">
    <source>
        <dbReference type="ARBA" id="ARBA00022777"/>
    </source>
</evidence>
<evidence type="ECO:0000313" key="8">
    <source>
        <dbReference type="EMBL" id="MPM24824.1"/>
    </source>
</evidence>
<keyword evidence="3" id="KW-0597">Phosphoprotein</keyword>
<feature type="domain" description="Histidine kinase" evidence="7">
    <location>
        <begin position="1"/>
        <end position="162"/>
    </location>
</feature>
<dbReference type="InterPro" id="IPR005467">
    <property type="entry name" value="His_kinase_dom"/>
</dbReference>
<reference evidence="8" key="1">
    <citation type="submission" date="2019-08" db="EMBL/GenBank/DDBJ databases">
        <authorList>
            <person name="Kucharzyk K."/>
            <person name="Murdoch R.W."/>
            <person name="Higgins S."/>
            <person name="Loffler F."/>
        </authorList>
    </citation>
    <scope>NUCLEOTIDE SEQUENCE</scope>
</reference>
<sequence>MKNSTITFVPEELDLMDLVLESMNTLKITAEKKEISIIYDIHKDSRICADKNMFLTIMRNLLSNAIKFTSSGGVVTISSNLDSSGTLTLNILDSGVGMSPEVLDNLFSMNTVSKRNGTAGEPSTGLGLILCKEFVELHGGKLWVESELGKGSSFYFSIPGKYN</sequence>
<proteinExistence type="predicted"/>